<reference evidence="4 5" key="1">
    <citation type="journal article" date="2021" name="Cell">
        <title>Tracing the genetic footprints of vertebrate landing in non-teleost ray-finned fishes.</title>
        <authorList>
            <person name="Bi X."/>
            <person name="Wang K."/>
            <person name="Yang L."/>
            <person name="Pan H."/>
            <person name="Jiang H."/>
            <person name="Wei Q."/>
            <person name="Fang M."/>
            <person name="Yu H."/>
            <person name="Zhu C."/>
            <person name="Cai Y."/>
            <person name="He Y."/>
            <person name="Gan X."/>
            <person name="Zeng H."/>
            <person name="Yu D."/>
            <person name="Zhu Y."/>
            <person name="Jiang H."/>
            <person name="Qiu Q."/>
            <person name="Yang H."/>
            <person name="Zhang Y.E."/>
            <person name="Wang W."/>
            <person name="Zhu M."/>
            <person name="He S."/>
            <person name="Zhang G."/>
        </authorList>
    </citation>
    <scope>NUCLEOTIDE SEQUENCE [LARGE SCALE GENOMIC DNA]</scope>
    <source>
        <strain evidence="4">Bchr_013</strain>
    </source>
</reference>
<evidence type="ECO:0000313" key="5">
    <source>
        <dbReference type="Proteomes" id="UP000886611"/>
    </source>
</evidence>
<dbReference type="PROSITE" id="PS50157">
    <property type="entry name" value="ZINC_FINGER_C2H2_2"/>
    <property type="match status" value="1"/>
</dbReference>
<feature type="compositionally biased region" description="Acidic residues" evidence="2">
    <location>
        <begin position="385"/>
        <end position="398"/>
    </location>
</feature>
<sequence>MAEQEEESGLAAGTLTSDGTASLPEYLHVTGGEDCQVVNTFTAGEGELITSFVETSEVAESIGPTSTIIYVQPDGSFVEGTGLTAEEQQQLVEQLAKQQLVEVTESEAAQFFESHQSQHFIQHGGDLSSEELQPRSLVSLGPQEADGGRIVLSELQRVALEPSPALPVAPQPLTIVHNASQQLQNVAMQVALQQNQVLNGTRLIPKKLETIRIQLQNLQTPETKEKSAPLNPPVQQKTVLLGQPVAKVGMTGGLKFNTSPQIIRIQPVLGDGQQQFVLHSPNEPPIQLLVQKQLSTVGAIHMTQKATVKNAVNGRAPRATVTFCPAVHRTVTSGPDRKEGEKEKPKKPQKIQTRSGRISRPPKYKVKDYKFIRREDLADGHQSDSDDYSELSVGEEDGDETKNVFVSVDFNLNPKMFKCETCDKAYIGKGGLSRHYMLNPAHKNKNGVESDTYLQEPGLGILANHIAETTGLSPGSQGSISNEKPEREALPAAETLNLSTPSVPPQDAQIIQQCGDEELMELVLPRLARVMTVWEFLIMKVEKGCPSQAHFADVYRELEQLHTQVKKMAEEHFGSASSSSVLEHLEIRNPQVSKSLGIEDLLKSKVHFSVPVQCYTLGVPQKKQQPSDTNKQKERENDIQLPSAKKIRIEDMNGTCLKLNGLEVSEKDVPATVTPVEQDLKKAHKETLALLQVSGKANGSTMDVNHLNRELLQTSNEIDHFDSRSNQPDTNILLCHPTDVPMPVAQTVLVDMQPDLSRADNKEKVSEEFPAVQAKFSTEALVQEHLISQNLANESVAEEVPSQMPIANSIINSDFSKSNALVNCCNSEDLNDSDIVDQMQQLEKALSRDEMPLNHSYRNVHLDSQQPVETLATPICLENEINEEAISGLHIASLGELHGQSTEQNGCVEQAVTVDGTVEFQLADDNQELLTQGNEQIFIQTSDGIIMHHSTGGIASEGIVIVTNADGTTMHIRTPDGVPLETVEALLAMEAEGHGEGILVTETHQ</sequence>
<evidence type="ECO:0000256" key="1">
    <source>
        <dbReference type="PROSITE-ProRule" id="PRU00042"/>
    </source>
</evidence>
<dbReference type="PANTHER" id="PTHR16116">
    <property type="entry name" value="ZINC FINGER PROTEIN 839"/>
    <property type="match status" value="1"/>
</dbReference>
<keyword evidence="1" id="KW-0862">Zinc</keyword>
<protein>
    <submittedName>
        <fullName evidence="4">ZN839 protein</fullName>
    </submittedName>
</protein>
<dbReference type="GO" id="GO:0008270">
    <property type="term" value="F:zinc ion binding"/>
    <property type="evidence" value="ECO:0007669"/>
    <property type="project" value="UniProtKB-KW"/>
</dbReference>
<feature type="compositionally biased region" description="Basic and acidic residues" evidence="2">
    <location>
        <begin position="375"/>
        <end position="384"/>
    </location>
</feature>
<feature type="domain" description="C2H2-type" evidence="3">
    <location>
        <begin position="417"/>
        <end position="447"/>
    </location>
</feature>
<dbReference type="InterPro" id="IPR039946">
    <property type="entry name" value="ZN839"/>
</dbReference>
<keyword evidence="5" id="KW-1185">Reference proteome</keyword>
<organism evidence="4 5">
    <name type="scientific">Polypterus senegalus</name>
    <name type="common">Senegal bichir</name>
    <dbReference type="NCBI Taxonomy" id="55291"/>
    <lineage>
        <taxon>Eukaryota</taxon>
        <taxon>Metazoa</taxon>
        <taxon>Chordata</taxon>
        <taxon>Craniata</taxon>
        <taxon>Vertebrata</taxon>
        <taxon>Euteleostomi</taxon>
        <taxon>Actinopterygii</taxon>
        <taxon>Polypteriformes</taxon>
        <taxon>Polypteridae</taxon>
        <taxon>Polypterus</taxon>
    </lineage>
</organism>
<gene>
    <name evidence="4" type="primary">Znf839</name>
    <name evidence="4" type="ORF">GTO96_0011961</name>
</gene>
<name>A0A8X7WXW8_POLSE</name>
<feature type="compositionally biased region" description="Basic and acidic residues" evidence="2">
    <location>
        <begin position="335"/>
        <end position="346"/>
    </location>
</feature>
<dbReference type="PANTHER" id="PTHR16116:SF5">
    <property type="entry name" value="ZINC FINGER PROTEIN 839"/>
    <property type="match status" value="1"/>
</dbReference>
<dbReference type="Pfam" id="PF15961">
    <property type="entry name" value="DUF4764"/>
    <property type="match status" value="2"/>
</dbReference>
<keyword evidence="1" id="KW-0479">Metal-binding</keyword>
<accession>A0A8X7WXW8</accession>
<feature type="region of interest" description="Disordered" evidence="2">
    <location>
        <begin position="375"/>
        <end position="398"/>
    </location>
</feature>
<dbReference type="EMBL" id="JAATIS010008546">
    <property type="protein sequence ID" value="KAG2457629.1"/>
    <property type="molecule type" value="Genomic_DNA"/>
</dbReference>
<dbReference type="Proteomes" id="UP000886611">
    <property type="component" value="Unassembled WGS sequence"/>
</dbReference>
<dbReference type="InterPro" id="IPR013087">
    <property type="entry name" value="Znf_C2H2_type"/>
</dbReference>
<evidence type="ECO:0000259" key="3">
    <source>
        <dbReference type="PROSITE" id="PS50157"/>
    </source>
</evidence>
<feature type="non-terminal residue" evidence="4">
    <location>
        <position position="1005"/>
    </location>
</feature>
<feature type="region of interest" description="Disordered" evidence="2">
    <location>
        <begin position="325"/>
        <end position="361"/>
    </location>
</feature>
<proteinExistence type="predicted"/>
<dbReference type="InterPro" id="IPR031885">
    <property type="entry name" value="DUF4764"/>
</dbReference>
<comment type="caution">
    <text evidence="4">The sequence shown here is derived from an EMBL/GenBank/DDBJ whole genome shotgun (WGS) entry which is preliminary data.</text>
</comment>
<dbReference type="AlphaFoldDB" id="A0A8X7WXW8"/>
<feature type="non-terminal residue" evidence="4">
    <location>
        <position position="1"/>
    </location>
</feature>
<keyword evidence="1" id="KW-0863">Zinc-finger</keyword>
<evidence type="ECO:0000313" key="4">
    <source>
        <dbReference type="EMBL" id="KAG2457629.1"/>
    </source>
</evidence>
<evidence type="ECO:0000256" key="2">
    <source>
        <dbReference type="SAM" id="MobiDB-lite"/>
    </source>
</evidence>